<comment type="caution">
    <text evidence="4">The sequence shown here is derived from an EMBL/GenBank/DDBJ whole genome shotgun (WGS) entry which is preliminary data.</text>
</comment>
<keyword evidence="5" id="KW-1185">Reference proteome</keyword>
<dbReference type="InterPro" id="IPR047057">
    <property type="entry name" value="MerR_fam"/>
</dbReference>
<reference evidence="4 5" key="1">
    <citation type="submission" date="2024-09" db="EMBL/GenBank/DDBJ databases">
        <authorList>
            <person name="Sun Q."/>
            <person name="Mori K."/>
        </authorList>
    </citation>
    <scope>NUCLEOTIDE SEQUENCE [LARGE SCALE GENOMIC DNA]</scope>
    <source>
        <strain evidence="4 5">NCAIM B.02529</strain>
    </source>
</reference>
<dbReference type="PRINTS" id="PR00040">
    <property type="entry name" value="HTHMERR"/>
</dbReference>
<dbReference type="EMBL" id="JBHLTP010000007">
    <property type="protein sequence ID" value="MFC0523791.1"/>
    <property type="molecule type" value="Genomic_DNA"/>
</dbReference>
<proteinExistence type="predicted"/>
<dbReference type="Pfam" id="PF13411">
    <property type="entry name" value="MerR_1"/>
    <property type="match status" value="1"/>
</dbReference>
<gene>
    <name evidence="4" type="ORF">ACFFGV_09455</name>
</gene>
<protein>
    <submittedName>
        <fullName evidence="4">MerR family transcriptional regulator</fullName>
    </submittedName>
</protein>
<accession>A0ABV6LN03</accession>
<keyword evidence="1" id="KW-0238">DNA-binding</keyword>
<evidence type="ECO:0000259" key="3">
    <source>
        <dbReference type="PROSITE" id="PS50937"/>
    </source>
</evidence>
<evidence type="ECO:0000256" key="1">
    <source>
        <dbReference type="ARBA" id="ARBA00023125"/>
    </source>
</evidence>
<dbReference type="InterPro" id="IPR000551">
    <property type="entry name" value="MerR-type_HTH_dom"/>
</dbReference>
<evidence type="ECO:0000313" key="5">
    <source>
        <dbReference type="Proteomes" id="UP001589836"/>
    </source>
</evidence>
<name>A0ABV6LN03_9BACI</name>
<feature type="domain" description="HTH merR-type" evidence="3">
    <location>
        <begin position="1"/>
        <end position="71"/>
    </location>
</feature>
<dbReference type="SUPFAM" id="SSF46955">
    <property type="entry name" value="Putative DNA-binding domain"/>
    <property type="match status" value="1"/>
</dbReference>
<dbReference type="SMART" id="SM00422">
    <property type="entry name" value="HTH_MERR"/>
    <property type="match status" value="1"/>
</dbReference>
<dbReference type="InterPro" id="IPR009061">
    <property type="entry name" value="DNA-bd_dom_put_sf"/>
</dbReference>
<organism evidence="4 5">
    <name type="scientific">Pontibacillus salicampi</name>
    <dbReference type="NCBI Taxonomy" id="1449801"/>
    <lineage>
        <taxon>Bacteria</taxon>
        <taxon>Bacillati</taxon>
        <taxon>Bacillota</taxon>
        <taxon>Bacilli</taxon>
        <taxon>Bacillales</taxon>
        <taxon>Bacillaceae</taxon>
        <taxon>Pontibacillus</taxon>
    </lineage>
</organism>
<dbReference type="Proteomes" id="UP001589836">
    <property type="component" value="Unassembled WGS sequence"/>
</dbReference>
<dbReference type="RefSeq" id="WP_377347056.1">
    <property type="nucleotide sequence ID" value="NZ_JBHLTP010000007.1"/>
</dbReference>
<keyword evidence="2" id="KW-0175">Coiled coil</keyword>
<dbReference type="PANTHER" id="PTHR30204">
    <property type="entry name" value="REDOX-CYCLING DRUG-SENSING TRANSCRIPTIONAL ACTIVATOR SOXR"/>
    <property type="match status" value="1"/>
</dbReference>
<dbReference type="PANTHER" id="PTHR30204:SF82">
    <property type="entry name" value="TRANSCRIPTIONAL REGULATOR, MERR FAMILY"/>
    <property type="match status" value="1"/>
</dbReference>
<feature type="coiled-coil region" evidence="2">
    <location>
        <begin position="76"/>
        <end position="110"/>
    </location>
</feature>
<dbReference type="Gene3D" id="1.10.1660.10">
    <property type="match status" value="1"/>
</dbReference>
<dbReference type="CDD" id="cd01109">
    <property type="entry name" value="HTH_YyaN"/>
    <property type="match status" value="1"/>
</dbReference>
<sequence length="127" mass="15199">MEYTIGEVSKKLDMSTYTLRFYEKEGLLPSIKRNQQGIRKFNEDNLYWIDMVRCFRDTGMSLQDVKHIVDLTNEGHDTLEERKHILQEHKAKVQQQMDNLQQHLHKIDKKIQWYEGDTTACEIQSRV</sequence>
<evidence type="ECO:0000256" key="2">
    <source>
        <dbReference type="SAM" id="Coils"/>
    </source>
</evidence>
<evidence type="ECO:0000313" key="4">
    <source>
        <dbReference type="EMBL" id="MFC0523791.1"/>
    </source>
</evidence>
<dbReference type="PROSITE" id="PS50937">
    <property type="entry name" value="HTH_MERR_2"/>
    <property type="match status" value="1"/>
</dbReference>